<dbReference type="RefSeq" id="XP_010259954.1">
    <property type="nucleotide sequence ID" value="XM_010261652.2"/>
</dbReference>
<dbReference type="AlphaFoldDB" id="A0A1U8A1A6"/>
<dbReference type="eggNOG" id="ENOG502QYHB">
    <property type="taxonomic scope" value="Eukaryota"/>
</dbReference>
<evidence type="ECO:0000256" key="1">
    <source>
        <dbReference type="SAM" id="Coils"/>
    </source>
</evidence>
<evidence type="ECO:0000313" key="3">
    <source>
        <dbReference type="Proteomes" id="UP000189703"/>
    </source>
</evidence>
<keyword evidence="1" id="KW-0175">Coiled coil</keyword>
<evidence type="ECO:0000313" key="4">
    <source>
        <dbReference type="RefSeq" id="XP_010259954.1"/>
    </source>
</evidence>
<accession>A0A1U8A1A6</accession>
<reference evidence="4" key="1">
    <citation type="submission" date="2025-08" db="UniProtKB">
        <authorList>
            <consortium name="RefSeq"/>
        </authorList>
    </citation>
    <scope>IDENTIFICATION</scope>
</reference>
<dbReference type="Pfam" id="PF02845">
    <property type="entry name" value="CUE"/>
    <property type="match status" value="1"/>
</dbReference>
<dbReference type="KEGG" id="nnu:104599209"/>
<dbReference type="PANTHER" id="PTHR31245:SF16">
    <property type="entry name" value="UDP-GLUCOSE 6-DEHYDROGENASE"/>
    <property type="match status" value="1"/>
</dbReference>
<feature type="domain" description="CUE" evidence="2">
    <location>
        <begin position="45"/>
        <end position="88"/>
    </location>
</feature>
<dbReference type="Proteomes" id="UP000189703">
    <property type="component" value="Unplaced"/>
</dbReference>
<organism evidence="3 4">
    <name type="scientific">Nelumbo nucifera</name>
    <name type="common">Sacred lotus</name>
    <dbReference type="NCBI Taxonomy" id="4432"/>
    <lineage>
        <taxon>Eukaryota</taxon>
        <taxon>Viridiplantae</taxon>
        <taxon>Streptophyta</taxon>
        <taxon>Embryophyta</taxon>
        <taxon>Tracheophyta</taxon>
        <taxon>Spermatophyta</taxon>
        <taxon>Magnoliopsida</taxon>
        <taxon>Proteales</taxon>
        <taxon>Nelumbonaceae</taxon>
        <taxon>Nelumbo</taxon>
    </lineage>
</organism>
<dbReference type="PROSITE" id="PS51140">
    <property type="entry name" value="CUE"/>
    <property type="match status" value="1"/>
</dbReference>
<dbReference type="PANTHER" id="PTHR31245">
    <property type="entry name" value="UBIQUITIN SYSTEM COMPONENT CUE PROTEIN"/>
    <property type="match status" value="1"/>
</dbReference>
<protein>
    <submittedName>
        <fullName evidence="4">Uncharacterized protein LOC104599209</fullName>
    </submittedName>
</protein>
<dbReference type="OMA" id="CLSREND"/>
<keyword evidence="3" id="KW-1185">Reference proteome</keyword>
<dbReference type="GO" id="GO:0043130">
    <property type="term" value="F:ubiquitin binding"/>
    <property type="evidence" value="ECO:0007669"/>
    <property type="project" value="InterPro"/>
</dbReference>
<gene>
    <name evidence="4" type="primary">LOC104599209</name>
</gene>
<dbReference type="InParanoid" id="A0A1U8A1A6"/>
<dbReference type="SMART" id="SM00546">
    <property type="entry name" value="CUE"/>
    <property type="match status" value="1"/>
</dbReference>
<feature type="coiled-coil region" evidence="1">
    <location>
        <begin position="184"/>
        <end position="249"/>
    </location>
</feature>
<dbReference type="InterPro" id="IPR009060">
    <property type="entry name" value="UBA-like_sf"/>
</dbReference>
<dbReference type="Gene3D" id="1.10.8.10">
    <property type="entry name" value="DNA helicase RuvA subunit, C-terminal domain"/>
    <property type="match status" value="1"/>
</dbReference>
<dbReference type="OrthoDB" id="440455at2759"/>
<dbReference type="SUPFAM" id="SSF46934">
    <property type="entry name" value="UBA-like"/>
    <property type="match status" value="1"/>
</dbReference>
<name>A0A1U8A1A6_NELNU</name>
<proteinExistence type="predicted"/>
<dbReference type="CDD" id="cd14279">
    <property type="entry name" value="CUE"/>
    <property type="match status" value="1"/>
</dbReference>
<dbReference type="InterPro" id="IPR003892">
    <property type="entry name" value="CUE"/>
</dbReference>
<dbReference type="GeneID" id="104599209"/>
<evidence type="ECO:0000259" key="2">
    <source>
        <dbReference type="PROSITE" id="PS51140"/>
    </source>
</evidence>
<sequence length="275" mass="30691">MSAGVCGKRLGFEEIFGSSTPSSSAKRSRYSIFGSPIRSADFGFGSDDNILTLLRMFPAMDREVVETILNTHNHKIEDAIENLHALSLAGGSAKNGSQSLDSTAIANGPNVPDNTNGQTSEQEIEDLRVDYSISESTSSTGTDGSKWVDIFVQEMMNATDLDDARGRAARILEVFERNVVAHARALEEQEVASLREHLQSLLNDNQILKRAVAIQHERSLEQEEKVREVQELKHMISQYQEQLRTSELNNYTLKLHLQRAHEYSSSPGHFRPDVF</sequence>